<evidence type="ECO:0000313" key="2">
    <source>
        <dbReference type="EMBL" id="KAK4887413.1"/>
    </source>
</evidence>
<sequence>MATKSYDNLIKYGFDLQNYSILQKCVLLQILIFNRRRVGETSRMTVALFLVRDSVDRSQYQYTNRLEIMLAKHYQRMEILGKRERRLPVLLNLTQIIYLNLLLKYRVNFGVSEDNQFLFGTPSKLEHLDASVVIRQFSKQCGAKNPTSLRVGDVDVKKYKGKSMAELEVIVPQTNYENDHDSDLEINNAEPETYVADEHLTHYELEVQNVQDNELEEHPTQSTFEVENIKDKDGRQSTSKKLRTKLTWTPV</sequence>
<dbReference type="PANTHER" id="PTHR33480:SF1">
    <property type="entry name" value="TYR RECOMBINASE DOMAIN-CONTAINING PROTEIN"/>
    <property type="match status" value="1"/>
</dbReference>
<name>A0AAN7SRP1_9COLE</name>
<dbReference type="AlphaFoldDB" id="A0AAN7SRP1"/>
<gene>
    <name evidence="2" type="ORF">RN001_003684</name>
</gene>
<keyword evidence="3" id="KW-1185">Reference proteome</keyword>
<dbReference type="PANTHER" id="PTHR33480">
    <property type="entry name" value="SET DOMAIN-CONTAINING PROTEIN-RELATED"/>
    <property type="match status" value="1"/>
</dbReference>
<dbReference type="Proteomes" id="UP001353858">
    <property type="component" value="Unassembled WGS sequence"/>
</dbReference>
<protein>
    <submittedName>
        <fullName evidence="2">Uncharacterized protein</fullName>
    </submittedName>
</protein>
<proteinExistence type="predicted"/>
<reference evidence="3" key="1">
    <citation type="submission" date="2023-01" db="EMBL/GenBank/DDBJ databases">
        <title>Key to firefly adult light organ development and bioluminescence: homeobox transcription factors regulate luciferase expression and transportation to peroxisome.</title>
        <authorList>
            <person name="Fu X."/>
        </authorList>
    </citation>
    <scope>NUCLEOTIDE SEQUENCE [LARGE SCALE GENOMIC DNA]</scope>
</reference>
<dbReference type="EMBL" id="JARPUR010000001">
    <property type="protein sequence ID" value="KAK4887413.1"/>
    <property type="molecule type" value="Genomic_DNA"/>
</dbReference>
<feature type="region of interest" description="Disordered" evidence="1">
    <location>
        <begin position="230"/>
        <end position="251"/>
    </location>
</feature>
<evidence type="ECO:0000313" key="3">
    <source>
        <dbReference type="Proteomes" id="UP001353858"/>
    </source>
</evidence>
<comment type="caution">
    <text evidence="2">The sequence shown here is derived from an EMBL/GenBank/DDBJ whole genome shotgun (WGS) entry which is preliminary data.</text>
</comment>
<accession>A0AAN7SRP1</accession>
<organism evidence="2 3">
    <name type="scientific">Aquatica leii</name>
    <dbReference type="NCBI Taxonomy" id="1421715"/>
    <lineage>
        <taxon>Eukaryota</taxon>
        <taxon>Metazoa</taxon>
        <taxon>Ecdysozoa</taxon>
        <taxon>Arthropoda</taxon>
        <taxon>Hexapoda</taxon>
        <taxon>Insecta</taxon>
        <taxon>Pterygota</taxon>
        <taxon>Neoptera</taxon>
        <taxon>Endopterygota</taxon>
        <taxon>Coleoptera</taxon>
        <taxon>Polyphaga</taxon>
        <taxon>Elateriformia</taxon>
        <taxon>Elateroidea</taxon>
        <taxon>Lampyridae</taxon>
        <taxon>Luciolinae</taxon>
        <taxon>Aquatica</taxon>
    </lineage>
</organism>
<evidence type="ECO:0000256" key="1">
    <source>
        <dbReference type="SAM" id="MobiDB-lite"/>
    </source>
</evidence>